<gene>
    <name evidence="2" type="ORF">GMARGA_LOCUS27758</name>
</gene>
<sequence>MVHRYKKIQEEVNKSLEDNILDLEKAVSRGEYNKETTPLFELKDNNPAEDDFAIRQNTLEELKIENQQLLAKLEDATQKLSGVDINKEIAKKEKMVSLVEEAIDNKFKLLTRIFGYNIEFLENDYVKITLIYSDPEDHKSSFEPDQDEANGSVPYLLGNVTVKLFEEKNASKSNEDESFLD</sequence>
<accession>A0ABN7W800</accession>
<keyword evidence="3" id="KW-1185">Reference proteome</keyword>
<organism evidence="2 3">
    <name type="scientific">Gigaspora margarita</name>
    <dbReference type="NCBI Taxonomy" id="4874"/>
    <lineage>
        <taxon>Eukaryota</taxon>
        <taxon>Fungi</taxon>
        <taxon>Fungi incertae sedis</taxon>
        <taxon>Mucoromycota</taxon>
        <taxon>Glomeromycotina</taxon>
        <taxon>Glomeromycetes</taxon>
        <taxon>Diversisporales</taxon>
        <taxon>Gigasporaceae</taxon>
        <taxon>Gigaspora</taxon>
    </lineage>
</organism>
<evidence type="ECO:0000256" key="1">
    <source>
        <dbReference type="SAM" id="Coils"/>
    </source>
</evidence>
<feature type="non-terminal residue" evidence="2">
    <location>
        <position position="181"/>
    </location>
</feature>
<evidence type="ECO:0000313" key="3">
    <source>
        <dbReference type="Proteomes" id="UP000789901"/>
    </source>
</evidence>
<evidence type="ECO:0000313" key="2">
    <source>
        <dbReference type="EMBL" id="CAG8821165.1"/>
    </source>
</evidence>
<dbReference type="Proteomes" id="UP000789901">
    <property type="component" value="Unassembled WGS sequence"/>
</dbReference>
<dbReference type="EMBL" id="CAJVQB010034440">
    <property type="protein sequence ID" value="CAG8821165.1"/>
    <property type="molecule type" value="Genomic_DNA"/>
</dbReference>
<feature type="coiled-coil region" evidence="1">
    <location>
        <begin position="59"/>
        <end position="93"/>
    </location>
</feature>
<comment type="caution">
    <text evidence="2">The sequence shown here is derived from an EMBL/GenBank/DDBJ whole genome shotgun (WGS) entry which is preliminary data.</text>
</comment>
<proteinExistence type="predicted"/>
<protein>
    <submittedName>
        <fullName evidence="2">4905_t:CDS:1</fullName>
    </submittedName>
</protein>
<name>A0ABN7W800_GIGMA</name>
<dbReference type="Gene3D" id="6.10.250.90">
    <property type="match status" value="1"/>
</dbReference>
<keyword evidence="1" id="KW-0175">Coiled coil</keyword>
<reference evidence="2 3" key="1">
    <citation type="submission" date="2021-06" db="EMBL/GenBank/DDBJ databases">
        <authorList>
            <person name="Kallberg Y."/>
            <person name="Tangrot J."/>
            <person name="Rosling A."/>
        </authorList>
    </citation>
    <scope>NUCLEOTIDE SEQUENCE [LARGE SCALE GENOMIC DNA]</scope>
    <source>
        <strain evidence="2 3">120-4 pot B 10/14</strain>
    </source>
</reference>